<dbReference type="GO" id="GO:0015012">
    <property type="term" value="P:heparan sulfate proteoglycan biosynthetic process"/>
    <property type="evidence" value="ECO:0007669"/>
    <property type="project" value="UniProtKB-ARBA"/>
</dbReference>
<evidence type="ECO:0000256" key="12">
    <source>
        <dbReference type="ARBA" id="ARBA00023180"/>
    </source>
</evidence>
<feature type="domain" description="Exostosin GT47" evidence="15">
    <location>
        <begin position="96"/>
        <end position="386"/>
    </location>
</feature>
<keyword evidence="12" id="KW-0325">Glycoprotein</keyword>
<evidence type="ECO:0000256" key="2">
    <source>
        <dbReference type="ARBA" id="ARBA00004922"/>
    </source>
</evidence>
<keyword evidence="8" id="KW-0735">Signal-anchor</keyword>
<dbReference type="GO" id="GO:0016757">
    <property type="term" value="F:glycosyltransferase activity"/>
    <property type="evidence" value="ECO:0007669"/>
    <property type="project" value="UniProtKB-KW"/>
</dbReference>
<dbReference type="OrthoDB" id="1924787at2759"/>
<dbReference type="InParanoid" id="A0A7R8YXK2"/>
<evidence type="ECO:0000256" key="7">
    <source>
        <dbReference type="ARBA" id="ARBA00022824"/>
    </source>
</evidence>
<dbReference type="OMA" id="RRQAWST"/>
<name>A0A7R8YXK2_HERIL</name>
<comment type="similarity">
    <text evidence="3">Belongs to the glycosyltransferase 47 family.</text>
</comment>
<dbReference type="GO" id="GO:0005789">
    <property type="term" value="C:endoplasmic reticulum membrane"/>
    <property type="evidence" value="ECO:0007669"/>
    <property type="project" value="UniProtKB-SubCell"/>
</dbReference>
<protein>
    <recommendedName>
        <fullName evidence="19">Exostosin-1</fullName>
    </recommendedName>
</protein>
<evidence type="ECO:0000256" key="9">
    <source>
        <dbReference type="ARBA" id="ARBA00022989"/>
    </source>
</evidence>
<keyword evidence="9 14" id="KW-1133">Transmembrane helix</keyword>
<evidence type="ECO:0008006" key="19">
    <source>
        <dbReference type="Google" id="ProtNLM"/>
    </source>
</evidence>
<evidence type="ECO:0000256" key="4">
    <source>
        <dbReference type="ARBA" id="ARBA00022676"/>
    </source>
</evidence>
<keyword evidence="11" id="KW-1015">Disulfide bond</keyword>
<dbReference type="Gene3D" id="3.90.550.10">
    <property type="entry name" value="Spore Coat Polysaccharide Biosynthesis Protein SpsA, Chain A"/>
    <property type="match status" value="1"/>
</dbReference>
<dbReference type="PANTHER" id="PTHR48261:SF3">
    <property type="entry name" value="EXOSTOSIN GLYCOSYLTRANSFERASE 1"/>
    <property type="match status" value="1"/>
</dbReference>
<dbReference type="EMBL" id="LR899012">
    <property type="protein sequence ID" value="CAD7089513.1"/>
    <property type="molecule type" value="Genomic_DNA"/>
</dbReference>
<dbReference type="InterPro" id="IPR015338">
    <property type="entry name" value="GT64_dom"/>
</dbReference>
<keyword evidence="4" id="KW-0328">Glycosyltransferase</keyword>
<keyword evidence="5" id="KW-0808">Transferase</keyword>
<evidence type="ECO:0000313" key="17">
    <source>
        <dbReference type="EMBL" id="CAD7089513.1"/>
    </source>
</evidence>
<keyword evidence="6 14" id="KW-0812">Transmembrane</keyword>
<dbReference type="SUPFAM" id="SSF53448">
    <property type="entry name" value="Nucleotide-diphospho-sugar transferases"/>
    <property type="match status" value="1"/>
</dbReference>
<evidence type="ECO:0000259" key="16">
    <source>
        <dbReference type="Pfam" id="PF09258"/>
    </source>
</evidence>
<keyword evidence="10 14" id="KW-0472">Membrane</keyword>
<sequence>MQAKKRYILVFVSCAFLAYCYFGGYRLKGSPKPAVRSPHALPTFLPLAGERSHAEHPPSAPSPNASAIGPLNSGGRDKSKSCRMETCFDYTKCFDQFLVYVYPLEPLNSLGAAPPISSNYQKILTAIRESRYYTADPSKACLFVLGIDTLDRDSLSEDYVRNVPSRLSRLPYWNNGRNHIIFNLYSGTWPDYNEHSLGFDPGEAILAKASMSHQQIRPGFDVSIPLFHKQFPLRAGNTGFVQSNNFPTNKKYLLAFKGKRYVHGIGSETRNSLFHLHNARDLVLVTTCRHGKSWRDLQDARCDEDNREYDRYDYETLLQNSTFCLVPRGRRLGSFRFLEALQAGCIPVLLSNAWVLPFESKIDWKQAAIWADERLLLQVPEIVRSISVSRILALRQQTQILWERYFGSIEKIVFTTFEIIRERLPDYPLRNSLIWNSSPGALLTLPTFSDSSRFMPFLLDRLDYSPRSNYTAVIYVQIGAPMTPNVALYKLVKTISKSQFVDRILVLWAADRPIPSKKRWPSTNHIPLHIMTSPLMNDERPSISQRFYPYDEIQTDAILSLDEDATLNTDELDFAYSVWRNFPDRIVGYPARAHFWDDSKNAWGYTSKWTNYYSIVLTGAAFYHRYYNYLYTHWLSLLLLKTVQQSSNCEDILMNLLVSHVTRKPPIKVTQRKGYKDREGGRSPWNDPDHFIQRQSCLNTFAAVFGYMPLLRSNVRLDPVLYKDPVSNLRKKYRQIELVGS</sequence>
<feature type="transmembrane region" description="Helical" evidence="14">
    <location>
        <begin position="7"/>
        <end position="27"/>
    </location>
</feature>
<evidence type="ECO:0000313" key="18">
    <source>
        <dbReference type="Proteomes" id="UP000594454"/>
    </source>
</evidence>
<keyword evidence="18" id="KW-1185">Reference proteome</keyword>
<evidence type="ECO:0000256" key="10">
    <source>
        <dbReference type="ARBA" id="ARBA00023136"/>
    </source>
</evidence>
<reference evidence="17 18" key="1">
    <citation type="submission" date="2020-11" db="EMBL/GenBank/DDBJ databases">
        <authorList>
            <person name="Wallbank WR R."/>
            <person name="Pardo Diaz C."/>
            <person name="Kozak K."/>
            <person name="Martin S."/>
            <person name="Jiggins C."/>
            <person name="Moest M."/>
            <person name="Warren A I."/>
            <person name="Generalovic N T."/>
            <person name="Byers J.R.P. K."/>
            <person name="Montejo-Kovacevich G."/>
            <person name="Yen C E."/>
        </authorList>
    </citation>
    <scope>NUCLEOTIDE SEQUENCE [LARGE SCALE GENOMIC DNA]</scope>
</reference>
<evidence type="ECO:0000256" key="13">
    <source>
        <dbReference type="SAM" id="MobiDB-lite"/>
    </source>
</evidence>
<proteinExistence type="inferred from homology"/>
<accession>A0A7R8YXK2</accession>
<evidence type="ECO:0000256" key="11">
    <source>
        <dbReference type="ARBA" id="ARBA00023157"/>
    </source>
</evidence>
<dbReference type="InterPro" id="IPR029044">
    <property type="entry name" value="Nucleotide-diphossugar_trans"/>
</dbReference>
<dbReference type="Pfam" id="PF03016">
    <property type="entry name" value="Exostosin_GT47"/>
    <property type="match status" value="1"/>
</dbReference>
<gene>
    <name evidence="17" type="ORF">HERILL_LOCUS12055</name>
</gene>
<dbReference type="PANTHER" id="PTHR48261">
    <property type="entry name" value="ACETYLGLUCOSAMINYLTRANSFERASE"/>
    <property type="match status" value="1"/>
</dbReference>
<comment type="pathway">
    <text evidence="2">Protein modification; protein glycosylation.</text>
</comment>
<dbReference type="FunFam" id="3.90.550.10:FF:000146">
    <property type="entry name" value="Tout-velu, isoform B"/>
    <property type="match status" value="1"/>
</dbReference>
<comment type="subcellular location">
    <subcellularLocation>
        <location evidence="1">Endoplasmic reticulum membrane</location>
        <topology evidence="1">Single-pass type II membrane protein</topology>
    </subcellularLocation>
</comment>
<dbReference type="FunCoup" id="A0A7R8YXK2">
    <property type="interactions" value="787"/>
</dbReference>
<dbReference type="Proteomes" id="UP000594454">
    <property type="component" value="Chromosome 4"/>
</dbReference>
<evidence type="ECO:0000256" key="3">
    <source>
        <dbReference type="ARBA" id="ARBA00010271"/>
    </source>
</evidence>
<feature type="region of interest" description="Disordered" evidence="13">
    <location>
        <begin position="50"/>
        <end position="78"/>
    </location>
</feature>
<evidence type="ECO:0000256" key="1">
    <source>
        <dbReference type="ARBA" id="ARBA00004648"/>
    </source>
</evidence>
<feature type="domain" description="Glycosyl transferase 64" evidence="16">
    <location>
        <begin position="470"/>
        <end position="722"/>
    </location>
</feature>
<evidence type="ECO:0000259" key="15">
    <source>
        <dbReference type="Pfam" id="PF03016"/>
    </source>
</evidence>
<evidence type="ECO:0000256" key="14">
    <source>
        <dbReference type="SAM" id="Phobius"/>
    </source>
</evidence>
<evidence type="ECO:0000256" key="5">
    <source>
        <dbReference type="ARBA" id="ARBA00022679"/>
    </source>
</evidence>
<dbReference type="InterPro" id="IPR040911">
    <property type="entry name" value="Exostosin_GT47"/>
</dbReference>
<dbReference type="Pfam" id="PF09258">
    <property type="entry name" value="Glyco_transf_64"/>
    <property type="match status" value="1"/>
</dbReference>
<keyword evidence="7" id="KW-0256">Endoplasmic reticulum</keyword>
<evidence type="ECO:0000256" key="6">
    <source>
        <dbReference type="ARBA" id="ARBA00022692"/>
    </source>
</evidence>
<evidence type="ECO:0000256" key="8">
    <source>
        <dbReference type="ARBA" id="ARBA00022968"/>
    </source>
</evidence>
<organism evidence="17 18">
    <name type="scientific">Hermetia illucens</name>
    <name type="common">Black soldier fly</name>
    <dbReference type="NCBI Taxonomy" id="343691"/>
    <lineage>
        <taxon>Eukaryota</taxon>
        <taxon>Metazoa</taxon>
        <taxon>Ecdysozoa</taxon>
        <taxon>Arthropoda</taxon>
        <taxon>Hexapoda</taxon>
        <taxon>Insecta</taxon>
        <taxon>Pterygota</taxon>
        <taxon>Neoptera</taxon>
        <taxon>Endopterygota</taxon>
        <taxon>Diptera</taxon>
        <taxon>Brachycera</taxon>
        <taxon>Stratiomyomorpha</taxon>
        <taxon>Stratiomyidae</taxon>
        <taxon>Hermetiinae</taxon>
        <taxon>Hermetia</taxon>
    </lineage>
</organism>
<dbReference type="InterPro" id="IPR004263">
    <property type="entry name" value="Exostosin"/>
</dbReference>
<dbReference type="AlphaFoldDB" id="A0A7R8YXK2"/>